<comment type="caution">
    <text evidence="2">The sequence shown here is derived from an EMBL/GenBank/DDBJ whole genome shotgun (WGS) entry which is preliminary data.</text>
</comment>
<dbReference type="Proteomes" id="UP000314294">
    <property type="component" value="Unassembled WGS sequence"/>
</dbReference>
<reference evidence="2 3" key="1">
    <citation type="submission" date="2019-03" db="EMBL/GenBank/DDBJ databases">
        <title>First draft genome of Liparis tanakae, snailfish: a comprehensive survey of snailfish specific genes.</title>
        <authorList>
            <person name="Kim W."/>
            <person name="Song I."/>
            <person name="Jeong J.-H."/>
            <person name="Kim D."/>
            <person name="Kim S."/>
            <person name="Ryu S."/>
            <person name="Song J.Y."/>
            <person name="Lee S.K."/>
        </authorList>
    </citation>
    <scope>NUCLEOTIDE SEQUENCE [LARGE SCALE GENOMIC DNA]</scope>
    <source>
        <tissue evidence="2">Muscle</tissue>
    </source>
</reference>
<dbReference type="EMBL" id="SRLO01000257">
    <property type="protein sequence ID" value="TNN64229.1"/>
    <property type="molecule type" value="Genomic_DNA"/>
</dbReference>
<evidence type="ECO:0000313" key="2">
    <source>
        <dbReference type="EMBL" id="TNN64229.1"/>
    </source>
</evidence>
<protein>
    <submittedName>
        <fullName evidence="2">Uncharacterized protein</fullName>
    </submittedName>
</protein>
<organism evidence="2 3">
    <name type="scientific">Liparis tanakae</name>
    <name type="common">Tanaka's snailfish</name>
    <dbReference type="NCBI Taxonomy" id="230148"/>
    <lineage>
        <taxon>Eukaryota</taxon>
        <taxon>Metazoa</taxon>
        <taxon>Chordata</taxon>
        <taxon>Craniata</taxon>
        <taxon>Vertebrata</taxon>
        <taxon>Euteleostomi</taxon>
        <taxon>Actinopterygii</taxon>
        <taxon>Neopterygii</taxon>
        <taxon>Teleostei</taxon>
        <taxon>Neoteleostei</taxon>
        <taxon>Acanthomorphata</taxon>
        <taxon>Eupercaria</taxon>
        <taxon>Perciformes</taxon>
        <taxon>Cottioidei</taxon>
        <taxon>Cottales</taxon>
        <taxon>Liparidae</taxon>
        <taxon>Liparis</taxon>
    </lineage>
</organism>
<proteinExistence type="predicted"/>
<accession>A0A4Z2HEG9</accession>
<name>A0A4Z2HEG9_9TELE</name>
<keyword evidence="3" id="KW-1185">Reference proteome</keyword>
<dbReference type="AlphaFoldDB" id="A0A4Z2HEG9"/>
<gene>
    <name evidence="2" type="ORF">EYF80_025597</name>
</gene>
<evidence type="ECO:0000256" key="1">
    <source>
        <dbReference type="SAM" id="MobiDB-lite"/>
    </source>
</evidence>
<evidence type="ECO:0000313" key="3">
    <source>
        <dbReference type="Proteomes" id="UP000314294"/>
    </source>
</evidence>
<sequence length="117" mass="13120">MAPSPSWGRDFGGEGGYPEARLRNNKRNKHICCRHNTALYLQHAFTQLLAEREGEGAGSGARLDSRNFLMNKFKKKRIKDILTDGVTVGTPLALSAQIHQSIMFTLLLSTKRYTVDK</sequence>
<feature type="region of interest" description="Disordered" evidence="1">
    <location>
        <begin position="1"/>
        <end position="20"/>
    </location>
</feature>